<reference evidence="2" key="1">
    <citation type="submission" date="2023-06" db="EMBL/GenBank/DDBJ databases">
        <authorList>
            <person name="Kurt Z."/>
        </authorList>
    </citation>
    <scope>NUCLEOTIDE SEQUENCE</scope>
</reference>
<feature type="compositionally biased region" description="Basic and acidic residues" evidence="1">
    <location>
        <begin position="135"/>
        <end position="167"/>
    </location>
</feature>
<organism evidence="2">
    <name type="scientific">Hexamita inflata</name>
    <dbReference type="NCBI Taxonomy" id="28002"/>
    <lineage>
        <taxon>Eukaryota</taxon>
        <taxon>Metamonada</taxon>
        <taxon>Diplomonadida</taxon>
        <taxon>Hexamitidae</taxon>
        <taxon>Hexamitinae</taxon>
        <taxon>Hexamita</taxon>
    </lineage>
</organism>
<name>A0AA86Q842_9EUKA</name>
<reference evidence="3 4" key="2">
    <citation type="submission" date="2024-07" db="EMBL/GenBank/DDBJ databases">
        <authorList>
            <person name="Akdeniz Z."/>
        </authorList>
    </citation>
    <scope>NUCLEOTIDE SEQUENCE [LARGE SCALE GENOMIC DNA]</scope>
</reference>
<sequence length="173" mass="20669">MQMNKRLPRKVLKKQEQKLQKRRKKKKYCVQNIQILQHKIIGNTNIKTNICNSNNNQKSNRKQSHLYNNNSINLLKKKYKLNNVYKQRNRIIRMIISSKLLLTESKCSKCRSAKYTHKQIPAQIVDGVPVLIGKEKDKKQRKKEEQMLKKQMKEQMKENLKEKDRQRGKVGVK</sequence>
<feature type="compositionally biased region" description="Basic residues" evidence="1">
    <location>
        <begin position="1"/>
        <end position="12"/>
    </location>
</feature>
<evidence type="ECO:0000256" key="1">
    <source>
        <dbReference type="SAM" id="MobiDB-lite"/>
    </source>
</evidence>
<feature type="region of interest" description="Disordered" evidence="1">
    <location>
        <begin position="1"/>
        <end position="23"/>
    </location>
</feature>
<comment type="caution">
    <text evidence="2">The sequence shown here is derived from an EMBL/GenBank/DDBJ whole genome shotgun (WGS) entry which is preliminary data.</text>
</comment>
<gene>
    <name evidence="2" type="ORF">HINF_LOCUS35587</name>
    <name evidence="3" type="ORF">HINF_LOCUS72493</name>
</gene>
<proteinExistence type="predicted"/>
<dbReference type="EMBL" id="CATOUU010000783">
    <property type="protein sequence ID" value="CAI9947942.1"/>
    <property type="molecule type" value="Genomic_DNA"/>
</dbReference>
<evidence type="ECO:0000313" key="4">
    <source>
        <dbReference type="Proteomes" id="UP001642409"/>
    </source>
</evidence>
<evidence type="ECO:0000313" key="2">
    <source>
        <dbReference type="EMBL" id="CAI9947942.1"/>
    </source>
</evidence>
<protein>
    <submittedName>
        <fullName evidence="3">Hypothetical_protein</fullName>
    </submittedName>
</protein>
<feature type="region of interest" description="Disordered" evidence="1">
    <location>
        <begin position="135"/>
        <end position="173"/>
    </location>
</feature>
<dbReference type="AlphaFoldDB" id="A0AA86Q842"/>
<evidence type="ECO:0000313" key="3">
    <source>
        <dbReference type="EMBL" id="CAL6104006.1"/>
    </source>
</evidence>
<dbReference type="Proteomes" id="UP001642409">
    <property type="component" value="Unassembled WGS sequence"/>
</dbReference>
<accession>A0AA86Q842</accession>
<dbReference type="EMBL" id="CAXDID020000575">
    <property type="protein sequence ID" value="CAL6104006.1"/>
    <property type="molecule type" value="Genomic_DNA"/>
</dbReference>
<keyword evidence="4" id="KW-1185">Reference proteome</keyword>